<dbReference type="SUPFAM" id="SSF48619">
    <property type="entry name" value="Phospholipase A2, PLA2"/>
    <property type="match status" value="1"/>
</dbReference>
<gene>
    <name evidence="2" type="ORF">SNE40_011618</name>
</gene>
<accession>A0AAN8PPJ6</accession>
<comment type="caution">
    <text evidence="2">The sequence shown here is derived from an EMBL/GenBank/DDBJ whole genome shotgun (WGS) entry which is preliminary data.</text>
</comment>
<evidence type="ECO:0008006" key="4">
    <source>
        <dbReference type="Google" id="ProtNLM"/>
    </source>
</evidence>
<sequence length="135" mass="15242">MTGLILSLGIFLVICQLGCLEVSGSDCSRYSNGCSIPFGANFFFKQTFTPACDRHDACYKCGVMWNLSRRRCDHTFKDHLKRICRQTFRNPSFNYVRCKFVASIYYAAVRAGGGMGFKTRPKPWCTPAVRACLPI</sequence>
<evidence type="ECO:0000256" key="1">
    <source>
        <dbReference type="SAM" id="SignalP"/>
    </source>
</evidence>
<dbReference type="PANTHER" id="PTHR37687:SF1">
    <property type="entry name" value="AGAP006772-PA"/>
    <property type="match status" value="1"/>
</dbReference>
<dbReference type="AlphaFoldDB" id="A0AAN8PPJ6"/>
<dbReference type="InterPro" id="IPR015141">
    <property type="entry name" value="PLipase_A2_prok/fun"/>
</dbReference>
<organism evidence="2 3">
    <name type="scientific">Patella caerulea</name>
    <name type="common">Rayed Mediterranean limpet</name>
    <dbReference type="NCBI Taxonomy" id="87958"/>
    <lineage>
        <taxon>Eukaryota</taxon>
        <taxon>Metazoa</taxon>
        <taxon>Spiralia</taxon>
        <taxon>Lophotrochozoa</taxon>
        <taxon>Mollusca</taxon>
        <taxon>Gastropoda</taxon>
        <taxon>Patellogastropoda</taxon>
        <taxon>Patelloidea</taxon>
        <taxon>Patellidae</taxon>
        <taxon>Patella</taxon>
    </lineage>
</organism>
<dbReference type="GO" id="GO:0006644">
    <property type="term" value="P:phospholipid metabolic process"/>
    <property type="evidence" value="ECO:0007669"/>
    <property type="project" value="InterPro"/>
</dbReference>
<dbReference type="PANTHER" id="PTHR37687">
    <property type="entry name" value="AGAP006772-PA"/>
    <property type="match status" value="1"/>
</dbReference>
<dbReference type="InterPro" id="IPR038875">
    <property type="entry name" value="PLA2_conodipine-like"/>
</dbReference>
<dbReference type="Pfam" id="PF09056">
    <property type="entry name" value="Phospholip_A2_3"/>
    <property type="match status" value="1"/>
</dbReference>
<dbReference type="GO" id="GO:0050482">
    <property type="term" value="P:arachidonate secretion"/>
    <property type="evidence" value="ECO:0007669"/>
    <property type="project" value="InterPro"/>
</dbReference>
<evidence type="ECO:0000313" key="3">
    <source>
        <dbReference type="Proteomes" id="UP001347796"/>
    </source>
</evidence>
<protein>
    <recommendedName>
        <fullName evidence="4">Conodipine-M alpha chain</fullName>
    </recommendedName>
</protein>
<keyword evidence="3" id="KW-1185">Reference proteome</keyword>
<evidence type="ECO:0000313" key="2">
    <source>
        <dbReference type="EMBL" id="KAK6179203.1"/>
    </source>
</evidence>
<feature type="signal peptide" evidence="1">
    <location>
        <begin position="1"/>
        <end position="24"/>
    </location>
</feature>
<dbReference type="GO" id="GO:0004623">
    <property type="term" value="F:phospholipase A2 activity"/>
    <property type="evidence" value="ECO:0007669"/>
    <property type="project" value="InterPro"/>
</dbReference>
<dbReference type="InterPro" id="IPR036444">
    <property type="entry name" value="PLipase_A2_dom_sf"/>
</dbReference>
<name>A0AAN8PPJ6_PATCE</name>
<proteinExistence type="predicted"/>
<dbReference type="EMBL" id="JAZGQO010000008">
    <property type="protein sequence ID" value="KAK6179203.1"/>
    <property type="molecule type" value="Genomic_DNA"/>
</dbReference>
<feature type="chain" id="PRO_5043041880" description="Conodipine-M alpha chain" evidence="1">
    <location>
        <begin position="25"/>
        <end position="135"/>
    </location>
</feature>
<keyword evidence="1" id="KW-0732">Signal</keyword>
<dbReference type="Proteomes" id="UP001347796">
    <property type="component" value="Unassembled WGS sequence"/>
</dbReference>
<dbReference type="Gene3D" id="1.20.90.10">
    <property type="entry name" value="Phospholipase A2 domain"/>
    <property type="match status" value="1"/>
</dbReference>
<reference evidence="2 3" key="1">
    <citation type="submission" date="2024-01" db="EMBL/GenBank/DDBJ databases">
        <title>The genome of the rayed Mediterranean limpet Patella caerulea (Linnaeus, 1758).</title>
        <authorList>
            <person name="Anh-Thu Weber A."/>
            <person name="Halstead-Nussloch G."/>
        </authorList>
    </citation>
    <scope>NUCLEOTIDE SEQUENCE [LARGE SCALE GENOMIC DNA]</scope>
    <source>
        <strain evidence="2">AATW-2023a</strain>
        <tissue evidence="2">Whole specimen</tissue>
    </source>
</reference>